<keyword evidence="4" id="KW-0326">Glycosidase</keyword>
<keyword evidence="1" id="KW-0472">Membrane</keyword>
<dbReference type="Gene3D" id="3.20.20.80">
    <property type="entry name" value="Glycosidases"/>
    <property type="match status" value="1"/>
</dbReference>
<keyword evidence="1" id="KW-1133">Transmembrane helix</keyword>
<keyword evidence="4" id="KW-0119">Carbohydrate metabolism</keyword>
<dbReference type="InterPro" id="IPR002509">
    <property type="entry name" value="NODB_dom"/>
</dbReference>
<dbReference type="KEGG" id="plt:Plut_0983"/>
<dbReference type="OrthoDB" id="100605at2"/>
<dbReference type="GO" id="GO:0016798">
    <property type="term" value="F:hydrolase activity, acting on glycosyl bonds"/>
    <property type="evidence" value="ECO:0007669"/>
    <property type="project" value="UniProtKB-KW"/>
</dbReference>
<keyword evidence="4" id="KW-0858">Xylan degradation</keyword>
<dbReference type="Proteomes" id="UP000002709">
    <property type="component" value="Chromosome"/>
</dbReference>
<dbReference type="InterPro" id="IPR003790">
    <property type="entry name" value="GHL10"/>
</dbReference>
<dbReference type="AlphaFoldDB" id="Q3B486"/>
<dbReference type="Pfam" id="PF01522">
    <property type="entry name" value="Polysacc_deac_1"/>
    <property type="match status" value="1"/>
</dbReference>
<dbReference type="SUPFAM" id="SSF51445">
    <property type="entry name" value="(Trans)glycosidases"/>
    <property type="match status" value="1"/>
</dbReference>
<sequence length="830" mass="91670">MKSLILTACILVSLFASLTASASKPVPAPVLLTLDTELDGDVLALNTLGIDVPATYFITGKFAVAYPELVAKLAAAGNTIGSHSHAHPHLPALSQDSLEHEIRISKTILESVTKKPVVWFRSPYMEYDLRAMKALKAQGFLYDSSDSEHWEEQSVLAELPISDIRRGAMLASDYDLIIEQHMKENEFEDALKELYRTKSILGQPAVILLHPKNAAIYPKALQNFIGFVKNEGGRFVTADQYVAEMQAHKPSRYALWVDFSEGGMPSPEYIAANLARTSVTDVFLMAKDAEGTFYYGPKSADDVFGRTLALLRKQGLKIKVHAWLPALSDGRALKKHHSWAMTAQNGRLSAHWMSPANPEVAAYMKSTVTDIIRNYGVEGIHLDRLSYPDLDYDYSRENIRAFAAAKGLGSVPALNELLTLHYNSWVNWRSMRVSEYAAKVGEAVRKAGNEDVEYSAEMQGKRVFNFNDVALSGQEVSLLAQSFDFIVPMLEVSATLEDRELIERTIASFRIRAGEKPLIMRVMLPSSGRTVSPEYLSGVLGALSRGGEGMGFSSYQAVFGSQRGGRSIDEGNLDAINRVFGGAGLKPFVMPHQPGTLTFFNIPVLPGVFTLMMAVVLNMVAMPVFGRKTLENGTDGMMYAEPEGDSGWREIGSRTHAGLLDGPSAEQICSMLRSYDARGVHQNRIILVLDTISRPGAPMPRLYEIVSGSMEWKSLALKYFHEVCLLGYAEIDDRNVTLTSEGWRMLEGARKEGFDAPFWSFMEERLHETVLVRCPHCGAENVTSFYWQTFECNECGKVQRLGESSVVAVRTPAGSVYSSDTVQTPEATSL</sequence>
<dbReference type="eggNOG" id="COG1649">
    <property type="taxonomic scope" value="Bacteria"/>
</dbReference>
<dbReference type="PROSITE" id="PS51677">
    <property type="entry name" value="NODB"/>
    <property type="match status" value="1"/>
</dbReference>
<feature type="signal peptide" evidence="2">
    <location>
        <begin position="1"/>
        <end position="22"/>
    </location>
</feature>
<keyword evidence="4" id="KW-0624">Polysaccharide degradation</keyword>
<gene>
    <name evidence="4" type="ordered locus">Plut_0983</name>
</gene>
<name>Q3B486_CHLL3</name>
<proteinExistence type="predicted"/>
<accession>Q3B486</accession>
<dbReference type="InterPro" id="IPR050248">
    <property type="entry name" value="Polysacc_deacetylase_ArnD"/>
</dbReference>
<keyword evidence="5" id="KW-1185">Reference proteome</keyword>
<dbReference type="RefSeq" id="WP_011357719.1">
    <property type="nucleotide sequence ID" value="NC_007512.1"/>
</dbReference>
<evidence type="ECO:0000313" key="5">
    <source>
        <dbReference type="Proteomes" id="UP000002709"/>
    </source>
</evidence>
<dbReference type="CDD" id="cd10917">
    <property type="entry name" value="CE4_NodB_like_6s_7s"/>
    <property type="match status" value="1"/>
</dbReference>
<dbReference type="EMBL" id="CP000096">
    <property type="protein sequence ID" value="ABB23845.1"/>
    <property type="molecule type" value="Genomic_DNA"/>
</dbReference>
<keyword evidence="4" id="KW-0378">Hydrolase</keyword>
<evidence type="ECO:0000256" key="2">
    <source>
        <dbReference type="SAM" id="SignalP"/>
    </source>
</evidence>
<keyword evidence="1" id="KW-0812">Transmembrane</keyword>
<keyword evidence="2" id="KW-0732">Signal</keyword>
<dbReference type="InterPro" id="IPR011330">
    <property type="entry name" value="Glyco_hydro/deAcase_b/a-brl"/>
</dbReference>
<dbReference type="GO" id="GO:0016810">
    <property type="term" value="F:hydrolase activity, acting on carbon-nitrogen (but not peptide) bonds"/>
    <property type="evidence" value="ECO:0007669"/>
    <property type="project" value="InterPro"/>
</dbReference>
<dbReference type="GO" id="GO:0045493">
    <property type="term" value="P:xylan catabolic process"/>
    <property type="evidence" value="ECO:0007669"/>
    <property type="project" value="UniProtKB-KW"/>
</dbReference>
<dbReference type="PANTHER" id="PTHR10587">
    <property type="entry name" value="GLYCOSYL TRANSFERASE-RELATED"/>
    <property type="match status" value="1"/>
</dbReference>
<evidence type="ECO:0000259" key="3">
    <source>
        <dbReference type="PROSITE" id="PS51677"/>
    </source>
</evidence>
<dbReference type="Gene3D" id="3.20.20.370">
    <property type="entry name" value="Glycoside hydrolase/deacetylase"/>
    <property type="match status" value="1"/>
</dbReference>
<reference evidence="5" key="1">
    <citation type="submission" date="2005-08" db="EMBL/GenBank/DDBJ databases">
        <title>Complete sequence of Pelodictyon luteolum DSM 273.</title>
        <authorList>
            <consortium name="US DOE Joint Genome Institute"/>
            <person name="Copeland A."/>
            <person name="Lucas S."/>
            <person name="Lapidus A."/>
            <person name="Barry K."/>
            <person name="Detter J.C."/>
            <person name="Glavina T."/>
            <person name="Hammon N."/>
            <person name="Israni S."/>
            <person name="Pitluck S."/>
            <person name="Bryant D."/>
            <person name="Schmutz J."/>
            <person name="Larimer F."/>
            <person name="Land M."/>
            <person name="Kyrpides N."/>
            <person name="Ivanova N."/>
            <person name="Richardson P."/>
        </authorList>
    </citation>
    <scope>NUCLEOTIDE SEQUENCE [LARGE SCALE GENOMIC DNA]</scope>
    <source>
        <strain evidence="5">DSM 273 / BCRC 81028 / 2530</strain>
    </source>
</reference>
<feature type="transmembrane region" description="Helical" evidence="1">
    <location>
        <begin position="599"/>
        <end position="621"/>
    </location>
</feature>
<protein>
    <submittedName>
        <fullName evidence="4">Xylanase/chitin deacetylase-like protein</fullName>
    </submittedName>
</protein>
<organism evidence="4 5">
    <name type="scientific">Chlorobium luteolum (strain DSM 273 / BCRC 81028 / 2530)</name>
    <name type="common">Pelodictyon luteolum</name>
    <dbReference type="NCBI Taxonomy" id="319225"/>
    <lineage>
        <taxon>Bacteria</taxon>
        <taxon>Pseudomonadati</taxon>
        <taxon>Chlorobiota</taxon>
        <taxon>Chlorobiia</taxon>
        <taxon>Chlorobiales</taxon>
        <taxon>Chlorobiaceae</taxon>
        <taxon>Chlorobium/Pelodictyon group</taxon>
        <taxon>Pelodictyon</taxon>
    </lineage>
</organism>
<evidence type="ECO:0000256" key="1">
    <source>
        <dbReference type="SAM" id="Phobius"/>
    </source>
</evidence>
<feature type="domain" description="NodB homology" evidence="3">
    <location>
        <begin position="27"/>
        <end position="236"/>
    </location>
</feature>
<dbReference type="Pfam" id="PF02638">
    <property type="entry name" value="GHL10"/>
    <property type="match status" value="1"/>
</dbReference>
<feature type="chain" id="PRO_5004224247" evidence="2">
    <location>
        <begin position="23"/>
        <end position="830"/>
    </location>
</feature>
<dbReference type="InterPro" id="IPR017853">
    <property type="entry name" value="GH"/>
</dbReference>
<dbReference type="eggNOG" id="COG0726">
    <property type="taxonomic scope" value="Bacteria"/>
</dbReference>
<dbReference type="HOGENOM" id="CLU_341566_0_0_10"/>
<evidence type="ECO:0000313" key="4">
    <source>
        <dbReference type="EMBL" id="ABB23845.1"/>
    </source>
</evidence>
<dbReference type="STRING" id="319225.Plut_0983"/>
<dbReference type="SUPFAM" id="SSF88713">
    <property type="entry name" value="Glycoside hydrolase/deacetylase"/>
    <property type="match status" value="1"/>
</dbReference>